<dbReference type="EMBL" id="QICS01000018">
    <property type="protein sequence ID" value="PXV85303.1"/>
    <property type="molecule type" value="Genomic_DNA"/>
</dbReference>
<sequence length="393" mass="46446">MKFSEEELLQVVAKRVRKYTSNESTSVTYQTARQILSSVLYCIQEVDFDVSHATAYEESYELSEGNNNLTAMKAFEIGLNKKKDKIKRAKKLFASLCVRFEDYHNDCYRETIIDGMKAFFERYDVDFDATNHLLTLDYPLICEVKNIQGIDLIYEYLYRTSLEQEFLGYFSKEEVEKILIAYHRDYSGLIINIASIVLRNSLGRLLTKQDLNCLSIGEMQRIEIEELFQDKEQDKIRQILNDTLQSFVMEQFKGDICLFEYLKKDINEIAYVLMLGIKQHSLQQVLIEVKDPKSIQEKKYREGGSMEDEALRELIEVMKKQSLEARIELIKKRVKSLSDLKELLQECFYQEECNRVFALLSDEERNVLIEEIKKKLDFDEALYEWEERLIYKI</sequence>
<proteinExistence type="predicted"/>
<comment type="caution">
    <text evidence="1">The sequence shown here is derived from an EMBL/GenBank/DDBJ whole genome shotgun (WGS) entry which is preliminary data.</text>
</comment>
<gene>
    <name evidence="1" type="ORF">C8E03_11810</name>
</gene>
<evidence type="ECO:0000313" key="1">
    <source>
        <dbReference type="EMBL" id="PXV85303.1"/>
    </source>
</evidence>
<protein>
    <submittedName>
        <fullName evidence="1">Uncharacterized protein</fullName>
    </submittedName>
</protein>
<name>A0A318EMB8_9FIRM</name>
<evidence type="ECO:0000313" key="2">
    <source>
        <dbReference type="Proteomes" id="UP000247523"/>
    </source>
</evidence>
<dbReference type="Pfam" id="PF19677">
    <property type="entry name" value="DUF6179"/>
    <property type="match status" value="1"/>
</dbReference>
<accession>A0A318EMB8</accession>
<organism evidence="1 2">
    <name type="scientific">Lachnotalea glycerini</name>
    <dbReference type="NCBI Taxonomy" id="1763509"/>
    <lineage>
        <taxon>Bacteria</taxon>
        <taxon>Bacillati</taxon>
        <taxon>Bacillota</taxon>
        <taxon>Clostridia</taxon>
        <taxon>Lachnospirales</taxon>
        <taxon>Lachnospiraceae</taxon>
        <taxon>Lachnotalea</taxon>
    </lineage>
</organism>
<dbReference type="AlphaFoldDB" id="A0A318EMB8"/>
<dbReference type="RefSeq" id="WP_110291939.1">
    <property type="nucleotide sequence ID" value="NZ_QICS01000018.1"/>
</dbReference>
<dbReference type="InterPro" id="IPR045751">
    <property type="entry name" value="DUF6179"/>
</dbReference>
<reference evidence="1 2" key="1">
    <citation type="submission" date="2018-05" db="EMBL/GenBank/DDBJ databases">
        <title>Genomic Encyclopedia of Type Strains, Phase IV (KMG-IV): sequencing the most valuable type-strain genomes for metagenomic binning, comparative biology and taxonomic classification.</title>
        <authorList>
            <person name="Goeker M."/>
        </authorList>
    </citation>
    <scope>NUCLEOTIDE SEQUENCE [LARGE SCALE GENOMIC DNA]</scope>
    <source>
        <strain evidence="1 2">DSM 28816</strain>
    </source>
</reference>
<dbReference type="Proteomes" id="UP000247523">
    <property type="component" value="Unassembled WGS sequence"/>
</dbReference>